<organism evidence="1 2">
    <name type="scientific">Planobispora takensis</name>
    <dbReference type="NCBI Taxonomy" id="1367882"/>
    <lineage>
        <taxon>Bacteria</taxon>
        <taxon>Bacillati</taxon>
        <taxon>Actinomycetota</taxon>
        <taxon>Actinomycetes</taxon>
        <taxon>Streptosporangiales</taxon>
        <taxon>Streptosporangiaceae</taxon>
        <taxon>Planobispora</taxon>
    </lineage>
</organism>
<evidence type="ECO:0000313" key="1">
    <source>
        <dbReference type="EMBL" id="GII02782.1"/>
    </source>
</evidence>
<keyword evidence="2" id="KW-1185">Reference proteome</keyword>
<name>A0A8J3WXE8_9ACTN</name>
<protein>
    <recommendedName>
        <fullName evidence="3">YqcI/YcgG family protein</fullName>
    </recommendedName>
</protein>
<accession>A0A8J3WXE8</accession>
<dbReference type="InterPro" id="IPR014988">
    <property type="entry name" value="Uncharacterised_YqcI/YcgG"/>
</dbReference>
<dbReference type="PANTHER" id="PTHR40045:SF1">
    <property type="entry name" value="YQCI_YCGG FAMILY PROTEIN"/>
    <property type="match status" value="1"/>
</dbReference>
<evidence type="ECO:0000313" key="2">
    <source>
        <dbReference type="Proteomes" id="UP000634476"/>
    </source>
</evidence>
<comment type="caution">
    <text evidence="1">The sequence shown here is derived from an EMBL/GenBank/DDBJ whole genome shotgun (WGS) entry which is preliminary data.</text>
</comment>
<dbReference type="AlphaFoldDB" id="A0A8J3WXE8"/>
<dbReference type="Proteomes" id="UP000634476">
    <property type="component" value="Unassembled WGS sequence"/>
</dbReference>
<dbReference type="NCBIfam" id="NF041366">
    <property type="entry name" value="GntA_guanitoxin"/>
    <property type="match status" value="1"/>
</dbReference>
<dbReference type="EMBL" id="BOOK01000035">
    <property type="protein sequence ID" value="GII02782.1"/>
    <property type="molecule type" value="Genomic_DNA"/>
</dbReference>
<dbReference type="PANTHER" id="PTHR40045">
    <property type="entry name" value="YCGG FAMILY PROTEIN"/>
    <property type="match status" value="1"/>
</dbReference>
<gene>
    <name evidence="1" type="ORF">Pta02_47900</name>
</gene>
<sequence>MDDDAYAALAAFIEQGDFVCLGARAALHKKAIVHHHYPELGAAESVRAHHRDVLAFLETFEPSSRSFTSFVATFEGPLDLSEHEYEALLWRHLQAMHDLDSQTHPWNDTYDSDPESADFAYSVGSHPFFVVGLHSGASRPSRRFSRPALVFNSHVQFNALGIKFFKLRSKIRSRERAFHGSANPSFVTYKDEARHYGGRFTEPEWRCPFKPRGG</sequence>
<dbReference type="RefSeq" id="WP_203877106.1">
    <property type="nucleotide sequence ID" value="NZ_BOOK01000035.1"/>
</dbReference>
<evidence type="ECO:0008006" key="3">
    <source>
        <dbReference type="Google" id="ProtNLM"/>
    </source>
</evidence>
<proteinExistence type="predicted"/>
<reference evidence="1" key="1">
    <citation type="submission" date="2021-01" db="EMBL/GenBank/DDBJ databases">
        <title>Whole genome shotgun sequence of Planobispora takensis NBRC 109077.</title>
        <authorList>
            <person name="Komaki H."/>
            <person name="Tamura T."/>
        </authorList>
    </citation>
    <scope>NUCLEOTIDE SEQUENCE</scope>
    <source>
        <strain evidence="1">NBRC 109077</strain>
    </source>
</reference>
<dbReference type="Pfam" id="PF08892">
    <property type="entry name" value="YqcI_YcgG"/>
    <property type="match status" value="1"/>
</dbReference>